<dbReference type="SMART" id="SM00042">
    <property type="entry name" value="CUB"/>
    <property type="match status" value="2"/>
</dbReference>
<proteinExistence type="predicted"/>
<dbReference type="Gene3D" id="3.10.100.10">
    <property type="entry name" value="Mannose-Binding Protein A, subunit A"/>
    <property type="match status" value="1"/>
</dbReference>
<dbReference type="PANTHER" id="PTHR22991">
    <property type="entry name" value="PROTEIN CBG13490"/>
    <property type="match status" value="1"/>
</dbReference>
<dbReference type="SMART" id="SM00034">
    <property type="entry name" value="CLECT"/>
    <property type="match status" value="1"/>
</dbReference>
<keyword evidence="1" id="KW-1015">Disulfide bond</keyword>
<comment type="caution">
    <text evidence="2">Lacks conserved residue(s) required for the propagation of feature annotation.</text>
</comment>
<protein>
    <submittedName>
        <fullName evidence="7">C-type lectin domain-containing protein</fullName>
    </submittedName>
</protein>
<organism evidence="6 7">
    <name type="scientific">Panagrellus redivivus</name>
    <name type="common">Microworm</name>
    <dbReference type="NCBI Taxonomy" id="6233"/>
    <lineage>
        <taxon>Eukaryota</taxon>
        <taxon>Metazoa</taxon>
        <taxon>Ecdysozoa</taxon>
        <taxon>Nematoda</taxon>
        <taxon>Chromadorea</taxon>
        <taxon>Rhabditida</taxon>
        <taxon>Tylenchina</taxon>
        <taxon>Panagrolaimomorpha</taxon>
        <taxon>Panagrolaimoidea</taxon>
        <taxon>Panagrolaimidae</taxon>
        <taxon>Panagrellus</taxon>
    </lineage>
</organism>
<dbReference type="InterPro" id="IPR016187">
    <property type="entry name" value="CTDL_fold"/>
</dbReference>
<sequence>MMRLFFIFLSALSTITTLCDGKVIHDQVNTGDAATVCGSGWYYSQEFDSCYIFLTIHQTFEDAKNYCWNSDSELVSIYSELEYYIVSAFMEQQDNVYPYWIGLQTYIYSPPFRWLDHTNANYTHFINGSAPSNTDRNACFAWYKMPANDGWHISNCSNLQPFICKRHLRVDTITRVNGTTGTLSSPNYPAPYYADSVALYYIDVPEGYVIELSFGFIAIDSTSRITVFENNASVATITSEQNSVTSKTNHLKVEFDSSKEGNSRYIGWSAKYNAIVPVTREGSFNSPNYPSHYDGNENITKRVQVPDDFNIIFTIWDFSSEVNADYLDIYEGNNLHLRLTGTPAVPLTYFMPNTQATLIWHSSPSTYDRGFNLTWAADPIWV</sequence>
<dbReference type="Pfam" id="PF00431">
    <property type="entry name" value="CUB"/>
    <property type="match status" value="2"/>
</dbReference>
<dbReference type="PROSITE" id="PS50041">
    <property type="entry name" value="C_TYPE_LECTIN_2"/>
    <property type="match status" value="1"/>
</dbReference>
<evidence type="ECO:0000259" key="5">
    <source>
        <dbReference type="PROSITE" id="PS50041"/>
    </source>
</evidence>
<evidence type="ECO:0000259" key="4">
    <source>
        <dbReference type="PROSITE" id="PS01180"/>
    </source>
</evidence>
<dbReference type="Pfam" id="PF00059">
    <property type="entry name" value="Lectin_C"/>
    <property type="match status" value="1"/>
</dbReference>
<feature type="domain" description="CUB" evidence="4">
    <location>
        <begin position="164"/>
        <end position="214"/>
    </location>
</feature>
<dbReference type="AlphaFoldDB" id="A0A7E5A0F7"/>
<keyword evidence="3" id="KW-0732">Signal</keyword>
<dbReference type="InterPro" id="IPR000859">
    <property type="entry name" value="CUB_dom"/>
</dbReference>
<feature type="signal peptide" evidence="3">
    <location>
        <begin position="1"/>
        <end position="21"/>
    </location>
</feature>
<dbReference type="CDD" id="cd00037">
    <property type="entry name" value="CLECT"/>
    <property type="match status" value="1"/>
</dbReference>
<feature type="chain" id="PRO_5028915117" evidence="3">
    <location>
        <begin position="22"/>
        <end position="382"/>
    </location>
</feature>
<evidence type="ECO:0000256" key="1">
    <source>
        <dbReference type="ARBA" id="ARBA00023157"/>
    </source>
</evidence>
<evidence type="ECO:0000313" key="6">
    <source>
        <dbReference type="Proteomes" id="UP000492821"/>
    </source>
</evidence>
<dbReference type="PANTHER" id="PTHR22991:SF42">
    <property type="entry name" value="C-TYPE LECTIN DOMAIN-CONTAINING PROTEIN"/>
    <property type="match status" value="1"/>
</dbReference>
<dbReference type="WBParaSite" id="Pan_g6240.t1">
    <property type="protein sequence ID" value="Pan_g6240.t1"/>
    <property type="gene ID" value="Pan_g6240"/>
</dbReference>
<dbReference type="InterPro" id="IPR050976">
    <property type="entry name" value="Snaclec"/>
</dbReference>
<reference evidence="7" key="2">
    <citation type="submission" date="2020-10" db="UniProtKB">
        <authorList>
            <consortium name="WormBaseParasite"/>
        </authorList>
    </citation>
    <scope>IDENTIFICATION</scope>
</reference>
<name>A0A7E5A0F7_PANRE</name>
<dbReference type="SUPFAM" id="SSF49854">
    <property type="entry name" value="Spermadhesin, CUB domain"/>
    <property type="match status" value="2"/>
</dbReference>
<evidence type="ECO:0000256" key="2">
    <source>
        <dbReference type="PROSITE-ProRule" id="PRU00059"/>
    </source>
</evidence>
<dbReference type="InterPro" id="IPR035914">
    <property type="entry name" value="Sperma_CUB_dom_sf"/>
</dbReference>
<dbReference type="PROSITE" id="PS01180">
    <property type="entry name" value="CUB"/>
    <property type="match status" value="2"/>
</dbReference>
<evidence type="ECO:0000256" key="3">
    <source>
        <dbReference type="SAM" id="SignalP"/>
    </source>
</evidence>
<dbReference type="Gene3D" id="2.60.120.290">
    <property type="entry name" value="Spermadhesin, CUB domain"/>
    <property type="match status" value="2"/>
</dbReference>
<accession>A0A7E5A0F7</accession>
<dbReference type="SUPFAM" id="SSF56436">
    <property type="entry name" value="C-type lectin-like"/>
    <property type="match status" value="1"/>
</dbReference>
<dbReference type="InterPro" id="IPR001304">
    <property type="entry name" value="C-type_lectin-like"/>
</dbReference>
<reference evidence="6" key="1">
    <citation type="journal article" date="2013" name="Genetics">
        <title>The draft genome and transcriptome of Panagrellus redivivus are shaped by the harsh demands of a free-living lifestyle.</title>
        <authorList>
            <person name="Srinivasan J."/>
            <person name="Dillman A.R."/>
            <person name="Macchietto M.G."/>
            <person name="Heikkinen L."/>
            <person name="Lakso M."/>
            <person name="Fracchia K.M."/>
            <person name="Antoshechkin I."/>
            <person name="Mortazavi A."/>
            <person name="Wong G."/>
            <person name="Sternberg P.W."/>
        </authorList>
    </citation>
    <scope>NUCLEOTIDE SEQUENCE [LARGE SCALE GENOMIC DNA]</scope>
    <source>
        <strain evidence="6">MT8872</strain>
    </source>
</reference>
<evidence type="ECO:0000313" key="7">
    <source>
        <dbReference type="WBParaSite" id="Pan_g6240.t1"/>
    </source>
</evidence>
<dbReference type="CDD" id="cd00041">
    <property type="entry name" value="CUB"/>
    <property type="match status" value="2"/>
</dbReference>
<keyword evidence="6" id="KW-1185">Reference proteome</keyword>
<feature type="domain" description="C-type lectin" evidence="5">
    <location>
        <begin position="50"/>
        <end position="165"/>
    </location>
</feature>
<dbReference type="Proteomes" id="UP000492821">
    <property type="component" value="Unassembled WGS sequence"/>
</dbReference>
<dbReference type="InterPro" id="IPR016186">
    <property type="entry name" value="C-type_lectin-like/link_sf"/>
</dbReference>
<feature type="domain" description="CUB" evidence="4">
    <location>
        <begin position="272"/>
        <end position="378"/>
    </location>
</feature>